<dbReference type="InterPro" id="IPR050109">
    <property type="entry name" value="HTH-type_TetR-like_transc_reg"/>
</dbReference>
<dbReference type="KEGG" id="sya:A6768_12170"/>
<dbReference type="EMBL" id="CP023741">
    <property type="protein sequence ID" value="ATI80671.1"/>
    <property type="molecule type" value="Genomic_DNA"/>
</dbReference>
<dbReference type="InterPro" id="IPR001647">
    <property type="entry name" value="HTH_TetR"/>
</dbReference>
<dbReference type="PROSITE" id="PS50977">
    <property type="entry name" value="HTH_TETR_2"/>
    <property type="match status" value="1"/>
</dbReference>
<dbReference type="Pfam" id="PF00440">
    <property type="entry name" value="TetR_N"/>
    <property type="match status" value="1"/>
</dbReference>
<keyword evidence="1" id="KW-0805">Transcription regulation</keyword>
<dbReference type="InterPro" id="IPR009057">
    <property type="entry name" value="Homeodomain-like_sf"/>
</dbReference>
<dbReference type="Proteomes" id="UP000219422">
    <property type="component" value="Chromosome"/>
</dbReference>
<evidence type="ECO:0000256" key="3">
    <source>
        <dbReference type="ARBA" id="ARBA00023163"/>
    </source>
</evidence>
<feature type="domain" description="HTH tetR-type" evidence="5">
    <location>
        <begin position="22"/>
        <end position="82"/>
    </location>
</feature>
<dbReference type="PANTHER" id="PTHR30055">
    <property type="entry name" value="HTH-TYPE TRANSCRIPTIONAL REGULATOR RUTR"/>
    <property type="match status" value="1"/>
</dbReference>
<dbReference type="SUPFAM" id="SSF46689">
    <property type="entry name" value="Homeodomain-like"/>
    <property type="match status" value="1"/>
</dbReference>
<sequence>MHDFSSSGALAPSQRRMRRTTAEIRALILESARVLFAERGFSGATTRHIAARAEVAEPLIFNNFGSKSTLFVEAVIEPFNARFSEFLAHSGELPPDREQRSAHFVHALYPFLRDNADLLLALVKSNGEMEAATLHGLDDYFSRAVARMRDQYELAALQFDVPPELIVRYAFGMLAGAVLFRDWFFPDDAPEEDVAEGALARMLFKASEPRKP</sequence>
<evidence type="ECO:0000259" key="5">
    <source>
        <dbReference type="PROSITE" id="PS50977"/>
    </source>
</evidence>
<reference evidence="6 7" key="1">
    <citation type="submission" date="2017-10" db="EMBL/GenBank/DDBJ databases">
        <title>Sphingobium yanoikuyae S72.</title>
        <authorList>
            <person name="Sanchez E."/>
            <person name="Bustos P."/>
            <person name="Mendoza P."/>
            <person name="Guo X."/>
            <person name="Mendoza A."/>
        </authorList>
    </citation>
    <scope>NUCLEOTIDE SEQUENCE [LARGE SCALE GENOMIC DNA]</scope>
    <source>
        <strain evidence="6 7">S72</strain>
    </source>
</reference>
<keyword evidence="2 4" id="KW-0238">DNA-binding</keyword>
<dbReference type="PANTHER" id="PTHR30055:SF234">
    <property type="entry name" value="HTH-TYPE TRANSCRIPTIONAL REGULATOR BETI"/>
    <property type="match status" value="1"/>
</dbReference>
<dbReference type="GO" id="GO:0000976">
    <property type="term" value="F:transcription cis-regulatory region binding"/>
    <property type="evidence" value="ECO:0007669"/>
    <property type="project" value="TreeGrafter"/>
</dbReference>
<evidence type="ECO:0000256" key="1">
    <source>
        <dbReference type="ARBA" id="ARBA00023015"/>
    </source>
</evidence>
<dbReference type="GO" id="GO:0003700">
    <property type="term" value="F:DNA-binding transcription factor activity"/>
    <property type="evidence" value="ECO:0007669"/>
    <property type="project" value="TreeGrafter"/>
</dbReference>
<evidence type="ECO:0000313" key="6">
    <source>
        <dbReference type="EMBL" id="ATI80671.1"/>
    </source>
</evidence>
<evidence type="ECO:0000256" key="4">
    <source>
        <dbReference type="PROSITE-ProRule" id="PRU00335"/>
    </source>
</evidence>
<keyword evidence="3" id="KW-0804">Transcription</keyword>
<dbReference type="AlphaFoldDB" id="A0A291N084"/>
<gene>
    <name evidence="6" type="ORF">A6768_12170</name>
</gene>
<dbReference type="GeneID" id="57777584"/>
<organism evidence="6 7">
    <name type="scientific">Sphingobium yanoikuyae</name>
    <name type="common">Sphingomonas yanoikuyae</name>
    <dbReference type="NCBI Taxonomy" id="13690"/>
    <lineage>
        <taxon>Bacteria</taxon>
        <taxon>Pseudomonadati</taxon>
        <taxon>Pseudomonadota</taxon>
        <taxon>Alphaproteobacteria</taxon>
        <taxon>Sphingomonadales</taxon>
        <taxon>Sphingomonadaceae</taxon>
        <taxon>Sphingobium</taxon>
    </lineage>
</organism>
<name>A0A291N084_SPHYA</name>
<evidence type="ECO:0000256" key="2">
    <source>
        <dbReference type="ARBA" id="ARBA00023125"/>
    </source>
</evidence>
<dbReference type="PRINTS" id="PR00455">
    <property type="entry name" value="HTHTETR"/>
</dbReference>
<dbReference type="Gene3D" id="1.10.357.10">
    <property type="entry name" value="Tetracycline Repressor, domain 2"/>
    <property type="match status" value="1"/>
</dbReference>
<feature type="DNA-binding region" description="H-T-H motif" evidence="4">
    <location>
        <begin position="45"/>
        <end position="64"/>
    </location>
</feature>
<dbReference type="RefSeq" id="WP_097383796.1">
    <property type="nucleotide sequence ID" value="NZ_CP023741.1"/>
</dbReference>
<proteinExistence type="predicted"/>
<evidence type="ECO:0000313" key="7">
    <source>
        <dbReference type="Proteomes" id="UP000219422"/>
    </source>
</evidence>
<accession>A0A291N084</accession>
<protein>
    <recommendedName>
        <fullName evidence="5">HTH tetR-type domain-containing protein</fullName>
    </recommendedName>
</protein>